<dbReference type="InterPro" id="IPR058240">
    <property type="entry name" value="rSAM_sf"/>
</dbReference>
<keyword evidence="5" id="KW-0460">Magnesium</keyword>
<dbReference type="NCBIfam" id="TIGR04508">
    <property type="entry name" value="queE_Cx14CxxC"/>
    <property type="match status" value="1"/>
</dbReference>
<dbReference type="InterPro" id="IPR024924">
    <property type="entry name" value="7-CO-7-deazaguanine_synth-like"/>
</dbReference>
<evidence type="ECO:0000256" key="3">
    <source>
        <dbReference type="ARBA" id="ARBA00022723"/>
    </source>
</evidence>
<comment type="caution">
    <text evidence="10">The sequence shown here is derived from an EMBL/GenBank/DDBJ whole genome shotgun (WGS) entry which is preliminary data.</text>
</comment>
<keyword evidence="3" id="KW-0479">Metal-binding</keyword>
<dbReference type="SFLD" id="SFLDF00376">
    <property type="entry name" value="7-carboxy-7-deazaguanine_synth"/>
    <property type="match status" value="1"/>
</dbReference>
<dbReference type="SFLD" id="SFLDS00029">
    <property type="entry name" value="Radical_SAM"/>
    <property type="match status" value="1"/>
</dbReference>
<organism evidence="10">
    <name type="scientific">mine drainage metagenome</name>
    <dbReference type="NCBI Taxonomy" id="410659"/>
    <lineage>
        <taxon>unclassified sequences</taxon>
        <taxon>metagenomes</taxon>
        <taxon>ecological metagenomes</taxon>
    </lineage>
</organism>
<dbReference type="GO" id="GO:0008616">
    <property type="term" value="P:tRNA queuosine(34) biosynthetic process"/>
    <property type="evidence" value="ECO:0007669"/>
    <property type="project" value="UniProtKB-KW"/>
</dbReference>
<evidence type="ECO:0000256" key="8">
    <source>
        <dbReference type="ARBA" id="ARBA00023239"/>
    </source>
</evidence>
<keyword evidence="2" id="KW-0949">S-adenosyl-L-methionine</keyword>
<reference evidence="10" key="2">
    <citation type="journal article" date="2014" name="ISME J.">
        <title>Microbial stratification in low pH oxic and suboxic macroscopic growths along an acid mine drainage.</title>
        <authorList>
            <person name="Mendez-Garcia C."/>
            <person name="Mesa V."/>
            <person name="Sprenger R.R."/>
            <person name="Richter M."/>
            <person name="Diez M.S."/>
            <person name="Solano J."/>
            <person name="Bargiela R."/>
            <person name="Golyshina O.V."/>
            <person name="Manteca A."/>
            <person name="Ramos J.L."/>
            <person name="Gallego J.R."/>
            <person name="Llorente I."/>
            <person name="Martins Dos Santos V.A."/>
            <person name="Jensen O.N."/>
            <person name="Pelaez A.I."/>
            <person name="Sanchez J."/>
            <person name="Ferrer M."/>
        </authorList>
    </citation>
    <scope>NUCLEOTIDE SEQUENCE</scope>
</reference>
<accession>T0YCT3</accession>
<keyword evidence="6" id="KW-0408">Iron</keyword>
<keyword evidence="7" id="KW-0411">Iron-sulfur</keyword>
<dbReference type="GO" id="GO:0016829">
    <property type="term" value="F:lyase activity"/>
    <property type="evidence" value="ECO:0007669"/>
    <property type="project" value="UniProtKB-KW"/>
</dbReference>
<evidence type="ECO:0000256" key="2">
    <source>
        <dbReference type="ARBA" id="ARBA00022691"/>
    </source>
</evidence>
<dbReference type="GO" id="GO:0051539">
    <property type="term" value="F:4 iron, 4 sulfur cluster binding"/>
    <property type="evidence" value="ECO:0007669"/>
    <property type="project" value="UniProtKB-KW"/>
</dbReference>
<dbReference type="InterPro" id="IPR013785">
    <property type="entry name" value="Aldolase_TIM"/>
</dbReference>
<evidence type="ECO:0000256" key="1">
    <source>
        <dbReference type="ARBA" id="ARBA00022485"/>
    </source>
</evidence>
<dbReference type="CDD" id="cd01335">
    <property type="entry name" value="Radical_SAM"/>
    <property type="match status" value="1"/>
</dbReference>
<dbReference type="HAMAP" id="MF_00917">
    <property type="entry name" value="QueE"/>
    <property type="match status" value="1"/>
</dbReference>
<keyword evidence="1" id="KW-0004">4Fe-4S</keyword>
<protein>
    <submittedName>
        <fullName evidence="10">Organic radical activating enzyme</fullName>
    </submittedName>
</protein>
<dbReference type="PIRSF" id="PIRSF000370">
    <property type="entry name" value="QueE"/>
    <property type="match status" value="1"/>
</dbReference>
<evidence type="ECO:0000313" key="10">
    <source>
        <dbReference type="EMBL" id="EQD30938.1"/>
    </source>
</evidence>
<dbReference type="Gene3D" id="3.20.20.70">
    <property type="entry name" value="Aldolase class I"/>
    <property type="match status" value="1"/>
</dbReference>
<dbReference type="EMBL" id="AUZX01014870">
    <property type="protein sequence ID" value="EQD30938.1"/>
    <property type="molecule type" value="Genomic_DNA"/>
</dbReference>
<dbReference type="PANTHER" id="PTHR42836">
    <property type="entry name" value="7-CARBOXY-7-DEAZAGUANINE SYNTHASE"/>
    <property type="match status" value="1"/>
</dbReference>
<dbReference type="PROSITE" id="PS51918">
    <property type="entry name" value="RADICAL_SAM"/>
    <property type="match status" value="1"/>
</dbReference>
<name>T0YCT3_9ZZZZ</name>
<evidence type="ECO:0000256" key="5">
    <source>
        <dbReference type="ARBA" id="ARBA00022842"/>
    </source>
</evidence>
<dbReference type="AlphaFoldDB" id="T0YCT3"/>
<sequence>MTYSVKEIFLTLQGEGCHTGRAAVFCRFSGCNLWSGRAEDRAQARCRFCDTDFLGTEGAGGGKFDSAPALAHAIERCWQDGMAGEDSMRRWVVLTGGEPLLQVDEDLIGALHERGFGVAVETNGTVPPPPGIDWICVSPKGKEPLQVHRGDELKLVYPQTDCPPERFVTLNFHHFLLQPLDEGGDRRHEPATVSYCRSHPRWQLSLQIHKWLGIP</sequence>
<keyword evidence="4" id="KW-0671">Queuosine biosynthesis</keyword>
<evidence type="ECO:0000256" key="6">
    <source>
        <dbReference type="ARBA" id="ARBA00023004"/>
    </source>
</evidence>
<dbReference type="InterPro" id="IPR030977">
    <property type="entry name" value="QueE_Cx14CxxC"/>
</dbReference>
<reference evidence="10" key="1">
    <citation type="submission" date="2013-08" db="EMBL/GenBank/DDBJ databases">
        <authorList>
            <person name="Mendez C."/>
            <person name="Richter M."/>
            <person name="Ferrer M."/>
            <person name="Sanchez J."/>
        </authorList>
    </citation>
    <scope>NUCLEOTIDE SEQUENCE</scope>
</reference>
<dbReference type="PANTHER" id="PTHR42836:SF1">
    <property type="entry name" value="7-CARBOXY-7-DEAZAGUANINE SYNTHASE"/>
    <property type="match status" value="1"/>
</dbReference>
<evidence type="ECO:0000256" key="4">
    <source>
        <dbReference type="ARBA" id="ARBA00022785"/>
    </source>
</evidence>
<dbReference type="GO" id="GO:0046872">
    <property type="term" value="F:metal ion binding"/>
    <property type="evidence" value="ECO:0007669"/>
    <property type="project" value="UniProtKB-KW"/>
</dbReference>
<dbReference type="SUPFAM" id="SSF102114">
    <property type="entry name" value="Radical SAM enzymes"/>
    <property type="match status" value="1"/>
</dbReference>
<gene>
    <name evidence="10" type="ORF">B1A_20157</name>
</gene>
<proteinExistence type="inferred from homology"/>
<dbReference type="InterPro" id="IPR007197">
    <property type="entry name" value="rSAM"/>
</dbReference>
<evidence type="ECO:0000256" key="7">
    <source>
        <dbReference type="ARBA" id="ARBA00023014"/>
    </source>
</evidence>
<evidence type="ECO:0000259" key="9">
    <source>
        <dbReference type="PROSITE" id="PS51918"/>
    </source>
</evidence>
<keyword evidence="8" id="KW-0456">Lyase</keyword>
<feature type="domain" description="Radical SAM core" evidence="9">
    <location>
        <begin position="18"/>
        <end position="215"/>
    </location>
</feature>